<sequence length="417" mass="46341">MRVTEQAQYNRAISSIKKNYSEMETSQTRLSTGQRVQRPHENVTSTINSIYYRTRKSSLDRYQNNIVDGKERLSVAHDSMSSITQALSRARDLAVQGANSTYSAEDRAKMAMEVEEMIERIYDISKTQSKGEFIFSGTSVKTAPFRALYGHDEKAGRSIIQTVMYEGDANAQNREIENGQYINVGTPGNYAFWGTNMEIISTVDAGNYVASENQDIMIDDMVINIKQGDNIEAIVQRINDANGNVSATIGDLRGGAKVIQLKTSTPHKILLQDLKGGTVLQDIGLVRQGAGNIPENNYEPSAVISGKSLFESLIYLRDAMLNDDVRAIGSEALGYIDSAIDNVLTVQANASSKVTRLDMGYNSFEDQKLAIDEALAKNENIDYAEEIVNFNMWQYAHNATLQTTGRLLGRTLLDYMR</sequence>
<evidence type="ECO:0000259" key="4">
    <source>
        <dbReference type="Pfam" id="PF00669"/>
    </source>
</evidence>
<dbReference type="Pfam" id="PF00669">
    <property type="entry name" value="Flagellin_N"/>
    <property type="match status" value="1"/>
</dbReference>
<keyword evidence="5" id="KW-0966">Cell projection</keyword>
<reference evidence="5 6" key="1">
    <citation type="journal article" date="2013" name="Genome Announc.">
        <title>Complete Genome Sequence of the Porcine Strain Brachyspira pilosicoli P43/6/78(T.).</title>
        <authorList>
            <person name="Lin C."/>
            <person name="den Bakker H.C."/>
            <person name="Suzuki H."/>
            <person name="Lefebure T."/>
            <person name="Ponnala L."/>
            <person name="Sun Q."/>
            <person name="Stanhope M.J."/>
            <person name="Wiedmann M."/>
            <person name="Duhamel G.E."/>
        </authorList>
    </citation>
    <scope>NUCLEOTIDE SEQUENCE [LARGE SCALE GENOMIC DNA]</scope>
    <source>
        <strain evidence="5 6">P43/6/78</strain>
    </source>
</reference>
<dbReference type="GO" id="GO:0009424">
    <property type="term" value="C:bacterial-type flagellum hook"/>
    <property type="evidence" value="ECO:0007669"/>
    <property type="project" value="InterPro"/>
</dbReference>
<gene>
    <name evidence="5" type="ORF">BPP43_02840</name>
</gene>
<dbReference type="AlphaFoldDB" id="A0A3B6VMV3"/>
<evidence type="ECO:0000313" key="6">
    <source>
        <dbReference type="Proteomes" id="UP000010793"/>
    </source>
</evidence>
<evidence type="ECO:0000256" key="3">
    <source>
        <dbReference type="ARBA" id="ARBA00022764"/>
    </source>
</evidence>
<dbReference type="GO" id="GO:0055040">
    <property type="term" value="C:periplasmic flagellum"/>
    <property type="evidence" value="ECO:0007669"/>
    <property type="project" value="UniProtKB-SubCell"/>
</dbReference>
<dbReference type="InterPro" id="IPR013384">
    <property type="entry name" value="Flagell_FlgL"/>
</dbReference>
<dbReference type="NCBIfam" id="TIGR02550">
    <property type="entry name" value="flagell_flgL"/>
    <property type="match status" value="1"/>
</dbReference>
<comment type="function">
    <text evidence="1">Component of the core of the flagella.</text>
</comment>
<keyword evidence="3" id="KW-0574">Periplasm</keyword>
<dbReference type="EMBL" id="CP002873">
    <property type="protein sequence ID" value="AGA65882.1"/>
    <property type="molecule type" value="Genomic_DNA"/>
</dbReference>
<dbReference type="GO" id="GO:0005198">
    <property type="term" value="F:structural molecule activity"/>
    <property type="evidence" value="ECO:0007669"/>
    <property type="project" value="InterPro"/>
</dbReference>
<dbReference type="SUPFAM" id="SSF64518">
    <property type="entry name" value="Phase 1 flagellin"/>
    <property type="match status" value="1"/>
</dbReference>
<organism evidence="5 6">
    <name type="scientific">Brachyspira pilosicoli P43/6/78</name>
    <dbReference type="NCBI Taxonomy" id="1042417"/>
    <lineage>
        <taxon>Bacteria</taxon>
        <taxon>Pseudomonadati</taxon>
        <taxon>Spirochaetota</taxon>
        <taxon>Spirochaetia</taxon>
        <taxon>Brachyspirales</taxon>
        <taxon>Brachyspiraceae</taxon>
        <taxon>Brachyspira</taxon>
    </lineage>
</organism>
<dbReference type="Proteomes" id="UP000010793">
    <property type="component" value="Chromosome"/>
</dbReference>
<dbReference type="InterPro" id="IPR001029">
    <property type="entry name" value="Flagellin_N"/>
</dbReference>
<dbReference type="PANTHER" id="PTHR42792">
    <property type="entry name" value="FLAGELLIN"/>
    <property type="match status" value="1"/>
</dbReference>
<dbReference type="KEGG" id="bpip:BPP43_02840"/>
<dbReference type="RefSeq" id="WP_015274085.1">
    <property type="nucleotide sequence ID" value="NC_019908.1"/>
</dbReference>
<feature type="domain" description="Flagellin N-terminal" evidence="4">
    <location>
        <begin position="6"/>
        <end position="138"/>
    </location>
</feature>
<evidence type="ECO:0000313" key="5">
    <source>
        <dbReference type="EMBL" id="AGA65882.1"/>
    </source>
</evidence>
<dbReference type="PANTHER" id="PTHR42792:SF1">
    <property type="entry name" value="FLAGELLAR HOOK-ASSOCIATED PROTEIN 3"/>
    <property type="match status" value="1"/>
</dbReference>
<dbReference type="NCBIfam" id="NF005187">
    <property type="entry name" value="PRK06663.1"/>
    <property type="match status" value="1"/>
</dbReference>
<evidence type="ECO:0000256" key="1">
    <source>
        <dbReference type="ARBA" id="ARBA00004095"/>
    </source>
</evidence>
<comment type="subcellular location">
    <subcellularLocation>
        <location evidence="2">Periplasmic flagellum</location>
    </subcellularLocation>
</comment>
<proteinExistence type="predicted"/>
<keyword evidence="5" id="KW-0969">Cilium</keyword>
<evidence type="ECO:0000256" key="2">
    <source>
        <dbReference type="ARBA" id="ARBA00004631"/>
    </source>
</evidence>
<keyword evidence="5" id="KW-0282">Flagellum</keyword>
<dbReference type="GO" id="GO:0071973">
    <property type="term" value="P:bacterial-type flagellum-dependent cell motility"/>
    <property type="evidence" value="ECO:0007669"/>
    <property type="project" value="InterPro"/>
</dbReference>
<dbReference type="InterPro" id="IPR001492">
    <property type="entry name" value="Flagellin"/>
</dbReference>
<name>A0A3B6VMV3_BRAPL</name>
<dbReference type="Gene3D" id="1.20.1330.10">
    <property type="entry name" value="f41 fragment of flagellin, N-terminal domain"/>
    <property type="match status" value="2"/>
</dbReference>
<keyword evidence="6" id="KW-1185">Reference proteome</keyword>
<protein>
    <submittedName>
        <fullName evidence="5">Flagellar hook-associated protein FlgL</fullName>
    </submittedName>
</protein>
<accession>A0A3B6VMV3</accession>